<name>A0AAW4KSE0_VIBCL</name>
<feature type="non-terminal residue" evidence="1">
    <location>
        <position position="1"/>
    </location>
</feature>
<proteinExistence type="predicted"/>
<comment type="caution">
    <text evidence="1">The sequence shown here is derived from an EMBL/GenBank/DDBJ whole genome shotgun (WGS) entry which is preliminary data.</text>
</comment>
<dbReference type="AlphaFoldDB" id="A0AAW4KSE0"/>
<dbReference type="Proteomes" id="UP001196338">
    <property type="component" value="Unassembled WGS sequence"/>
</dbReference>
<gene>
    <name evidence="1" type="ORF">KIN13_18280</name>
</gene>
<reference evidence="1" key="2">
    <citation type="submission" date="2023-08" db="EMBL/GenBank/DDBJ databases">
        <title>Vibrio cholerae Outbreaks in Tanzania Exemplify Founder Flush: Simultaneous Increases in Population Size and Genetic Diversity.</title>
        <authorList>
            <person name="Debes A.K."/>
            <person name="Mohammed A."/>
            <person name="Maseke I."/>
            <person name="Almeida M."/>
            <person name="Li S."/>
            <person name="Matimba H."/>
            <person name="Joachim A."/>
            <person name="Mizinduko M."/>
            <person name="Nyanga S."/>
            <person name="Kelly M."/>
            <person name="Kachwamba Y."/>
            <person name="Schaffer A.M."/>
            <person name="Nyanga A.S."/>
            <person name="Mghamba J."/>
            <person name="Mosha F.S."/>
            <person name="Sack D.A."/>
            <person name="Stine O.C."/>
        </authorList>
    </citation>
    <scope>NUCLEOTIDE SEQUENCE</scope>
    <source>
        <strain evidence="1">TDS0091212</strain>
    </source>
</reference>
<reference evidence="1" key="1">
    <citation type="submission" date="2021-05" db="EMBL/GenBank/DDBJ databases">
        <authorList>
            <person name="Stine C."/>
        </authorList>
    </citation>
    <scope>NUCLEOTIDE SEQUENCE</scope>
    <source>
        <strain evidence="1">TDS0091212</strain>
    </source>
</reference>
<sequence length="93" mass="10266">LLLVIGNPHTVEAIAPNLTTQHWLEGQGTVLLWGGSARESLEQTFTEHWSGLSRWRSLDGVVWALDNAQSADDAAMATGVRQLKRLAHHVGWQ</sequence>
<organism evidence="1 2">
    <name type="scientific">Vibrio cholerae</name>
    <dbReference type="NCBI Taxonomy" id="666"/>
    <lineage>
        <taxon>Bacteria</taxon>
        <taxon>Pseudomonadati</taxon>
        <taxon>Pseudomonadota</taxon>
        <taxon>Gammaproteobacteria</taxon>
        <taxon>Vibrionales</taxon>
        <taxon>Vibrionaceae</taxon>
        <taxon>Vibrio</taxon>
    </lineage>
</organism>
<protein>
    <submittedName>
        <fullName evidence="1">Uncharacterized protein</fullName>
    </submittedName>
</protein>
<evidence type="ECO:0000313" key="2">
    <source>
        <dbReference type="Proteomes" id="UP001196338"/>
    </source>
</evidence>
<dbReference type="EMBL" id="JAHBND010000728">
    <property type="protein sequence ID" value="MBS7675362.1"/>
    <property type="molecule type" value="Genomic_DNA"/>
</dbReference>
<evidence type="ECO:0000313" key="1">
    <source>
        <dbReference type="EMBL" id="MBS7675362.1"/>
    </source>
</evidence>
<dbReference type="RefSeq" id="WP_213421193.1">
    <property type="nucleotide sequence ID" value="NZ_JAHBND010000728.1"/>
</dbReference>
<accession>A0AAW4KSE0</accession>
<feature type="non-terminal residue" evidence="1">
    <location>
        <position position="93"/>
    </location>
</feature>